<reference evidence="1" key="1">
    <citation type="submission" date="2022-04" db="EMBL/GenBank/DDBJ databases">
        <title>Genome of the entomopathogenic fungus Entomophthora muscae.</title>
        <authorList>
            <person name="Elya C."/>
            <person name="Lovett B.R."/>
            <person name="Lee E."/>
            <person name="Macias A.M."/>
            <person name="Hajek A.E."/>
            <person name="De Bivort B.L."/>
            <person name="Kasson M.T."/>
            <person name="De Fine Licht H.H."/>
            <person name="Stajich J.E."/>
        </authorList>
    </citation>
    <scope>NUCLEOTIDE SEQUENCE</scope>
    <source>
        <strain evidence="1">Berkeley</strain>
    </source>
</reference>
<gene>
    <name evidence="1" type="ORF">DSO57_1015218</name>
</gene>
<protein>
    <submittedName>
        <fullName evidence="1">Uncharacterized protein</fullName>
    </submittedName>
</protein>
<dbReference type="Proteomes" id="UP001165960">
    <property type="component" value="Unassembled WGS sequence"/>
</dbReference>
<evidence type="ECO:0000313" key="2">
    <source>
        <dbReference type="Proteomes" id="UP001165960"/>
    </source>
</evidence>
<sequence>MASRQVSLVTVTNIPSYDYRKIGFTYFAILGLAEQVIPHMGVWRPWATAANYAMRMVPVIYWAFQARPFPSTKVSPESNLGHDMGVVFSYLLSEHDSFLSFSSKLWHLEIDTPGSPSINSLTLSLCLHILLVAGCAIDCFITLAYRGSVGTASWGPVASALLAGCTCLLFGLCEGFH</sequence>
<organism evidence="1 2">
    <name type="scientific">Entomophthora muscae</name>
    <dbReference type="NCBI Taxonomy" id="34485"/>
    <lineage>
        <taxon>Eukaryota</taxon>
        <taxon>Fungi</taxon>
        <taxon>Fungi incertae sedis</taxon>
        <taxon>Zoopagomycota</taxon>
        <taxon>Entomophthoromycotina</taxon>
        <taxon>Entomophthoromycetes</taxon>
        <taxon>Entomophthorales</taxon>
        <taxon>Entomophthoraceae</taxon>
        <taxon>Entomophthora</taxon>
    </lineage>
</organism>
<evidence type="ECO:0000313" key="1">
    <source>
        <dbReference type="EMBL" id="KAJ9077594.1"/>
    </source>
</evidence>
<dbReference type="EMBL" id="QTSX02002189">
    <property type="protein sequence ID" value="KAJ9077594.1"/>
    <property type="molecule type" value="Genomic_DNA"/>
</dbReference>
<proteinExistence type="predicted"/>
<name>A0ACC2TSN2_9FUNG</name>
<keyword evidence="2" id="KW-1185">Reference proteome</keyword>
<accession>A0ACC2TSN2</accession>
<comment type="caution">
    <text evidence="1">The sequence shown here is derived from an EMBL/GenBank/DDBJ whole genome shotgun (WGS) entry which is preliminary data.</text>
</comment>